<dbReference type="GO" id="GO:0005886">
    <property type="term" value="C:plasma membrane"/>
    <property type="evidence" value="ECO:0007669"/>
    <property type="project" value="UniProtKB-SubCell"/>
</dbReference>
<keyword evidence="4 6" id="KW-0472">Membrane</keyword>
<dbReference type="EMBL" id="VTPC01002770">
    <property type="protein sequence ID" value="KAF2899517.1"/>
    <property type="molecule type" value="Genomic_DNA"/>
</dbReference>
<evidence type="ECO:0000313" key="8">
    <source>
        <dbReference type="Proteomes" id="UP000801492"/>
    </source>
</evidence>
<dbReference type="PANTHER" id="PTHR10736">
    <property type="entry name" value="BESTROPHIN"/>
    <property type="match status" value="1"/>
</dbReference>
<accession>A0A8K0GF52</accession>
<comment type="similarity">
    <text evidence="5 6">Belongs to the anion channel-forming bestrophin (TC 1.A.46) family. Calcium-sensitive chloride channel subfamily.</text>
</comment>
<name>A0A8K0GF52_IGNLU</name>
<dbReference type="GO" id="GO:0034707">
    <property type="term" value="C:chloride channel complex"/>
    <property type="evidence" value="ECO:0007669"/>
    <property type="project" value="UniProtKB-KW"/>
</dbReference>
<evidence type="ECO:0000256" key="2">
    <source>
        <dbReference type="ARBA" id="ARBA00022692"/>
    </source>
</evidence>
<dbReference type="AlphaFoldDB" id="A0A8K0GF52"/>
<sequence length="270" mass="31991">MLLDYDWINIPLVYTQVVTLAVYTYFVTTLIGRQWIEPHNKEDVDLYFPALAVLEFFFYMGWLRVAETLINPFGDDDDDFEVVWMIDRHVMVAYMIVDKIYHEHPKLMKDQYWTKMAPNQLPHTLASEQFKGEYPVLSTKGIAVEGINAEILPEDVPYADGQTMERSRSLLTRFTRRRRVIRPHAELRRISTENTRETREVDNASGLINQQNKDDSDFTEFNKLRKVRRAVFKHKVMKYYQVLKEEKQDERKELLENLLSSSTESNLNNQ</sequence>
<organism evidence="7 8">
    <name type="scientific">Ignelater luminosus</name>
    <name type="common">Cucubano</name>
    <name type="synonym">Pyrophorus luminosus</name>
    <dbReference type="NCBI Taxonomy" id="2038154"/>
    <lineage>
        <taxon>Eukaryota</taxon>
        <taxon>Metazoa</taxon>
        <taxon>Ecdysozoa</taxon>
        <taxon>Arthropoda</taxon>
        <taxon>Hexapoda</taxon>
        <taxon>Insecta</taxon>
        <taxon>Pterygota</taxon>
        <taxon>Neoptera</taxon>
        <taxon>Endopterygota</taxon>
        <taxon>Coleoptera</taxon>
        <taxon>Polyphaga</taxon>
        <taxon>Elateriformia</taxon>
        <taxon>Elateroidea</taxon>
        <taxon>Elateridae</taxon>
        <taxon>Agrypninae</taxon>
        <taxon>Pyrophorini</taxon>
        <taxon>Ignelater</taxon>
    </lineage>
</organism>
<dbReference type="OrthoDB" id="201595at2759"/>
<keyword evidence="6" id="KW-0868">Chloride</keyword>
<comment type="caution">
    <text evidence="7">The sequence shown here is derived from an EMBL/GenBank/DDBJ whole genome shotgun (WGS) entry which is preliminary data.</text>
</comment>
<evidence type="ECO:0000256" key="5">
    <source>
        <dbReference type="ARBA" id="ARBA00034769"/>
    </source>
</evidence>
<evidence type="ECO:0000313" key="7">
    <source>
        <dbReference type="EMBL" id="KAF2899517.1"/>
    </source>
</evidence>
<comment type="subcellular location">
    <subcellularLocation>
        <location evidence="6">Cell membrane</location>
        <topology evidence="6">Multi-pass membrane protein</topology>
    </subcellularLocation>
    <subcellularLocation>
        <location evidence="1">Membrane</location>
    </subcellularLocation>
</comment>
<evidence type="ECO:0000256" key="4">
    <source>
        <dbReference type="ARBA" id="ARBA00023136"/>
    </source>
</evidence>
<proteinExistence type="inferred from homology"/>
<dbReference type="InterPro" id="IPR000615">
    <property type="entry name" value="Bestrophin"/>
</dbReference>
<feature type="transmembrane region" description="Helical" evidence="6">
    <location>
        <begin position="44"/>
        <end position="62"/>
    </location>
</feature>
<gene>
    <name evidence="7" type="ORF">ILUMI_06652</name>
</gene>
<evidence type="ECO:0000256" key="3">
    <source>
        <dbReference type="ARBA" id="ARBA00022989"/>
    </source>
</evidence>
<evidence type="ECO:0000256" key="6">
    <source>
        <dbReference type="RuleBase" id="RU363126"/>
    </source>
</evidence>
<dbReference type="GO" id="GO:0005254">
    <property type="term" value="F:chloride channel activity"/>
    <property type="evidence" value="ECO:0007669"/>
    <property type="project" value="UniProtKB-KW"/>
</dbReference>
<keyword evidence="6" id="KW-0407">Ion channel</keyword>
<dbReference type="InterPro" id="IPR021134">
    <property type="entry name" value="Bestrophin-like"/>
</dbReference>
<keyword evidence="8" id="KW-1185">Reference proteome</keyword>
<keyword evidence="6" id="KW-1003">Cell membrane</keyword>
<evidence type="ECO:0000256" key="1">
    <source>
        <dbReference type="ARBA" id="ARBA00004370"/>
    </source>
</evidence>
<feature type="transmembrane region" description="Helical" evidence="6">
    <location>
        <begin position="12"/>
        <end position="32"/>
    </location>
</feature>
<keyword evidence="6" id="KW-0813">Transport</keyword>
<dbReference type="PANTHER" id="PTHR10736:SF65">
    <property type="entry name" value="BESTROPHIN 1, ISOFORM C-RELATED"/>
    <property type="match status" value="1"/>
</dbReference>
<keyword evidence="2 6" id="KW-0812">Transmembrane</keyword>
<keyword evidence="6" id="KW-0406">Ion transport</keyword>
<dbReference type="Proteomes" id="UP000801492">
    <property type="component" value="Unassembled WGS sequence"/>
</dbReference>
<reference evidence="7" key="1">
    <citation type="submission" date="2019-08" db="EMBL/GenBank/DDBJ databases">
        <title>The genome of the North American firefly Photinus pyralis.</title>
        <authorList>
            <consortium name="Photinus pyralis genome working group"/>
            <person name="Fallon T.R."/>
            <person name="Sander Lower S.E."/>
            <person name="Weng J.-K."/>
        </authorList>
    </citation>
    <scope>NUCLEOTIDE SEQUENCE</scope>
    <source>
        <strain evidence="7">TRF0915ILg1</strain>
        <tissue evidence="7">Whole body</tissue>
    </source>
</reference>
<keyword evidence="6" id="KW-0869">Chloride channel</keyword>
<keyword evidence="3 6" id="KW-1133">Transmembrane helix</keyword>
<dbReference type="Pfam" id="PF01062">
    <property type="entry name" value="Bestrophin"/>
    <property type="match status" value="1"/>
</dbReference>
<protein>
    <recommendedName>
        <fullName evidence="6">Bestrophin homolog</fullName>
    </recommendedName>
</protein>
<comment type="function">
    <text evidence="6">Forms chloride channels.</text>
</comment>